<evidence type="ECO:0000313" key="2">
    <source>
        <dbReference type="Proteomes" id="UP000094296"/>
    </source>
</evidence>
<comment type="caution">
    <text evidence="1">The sequence shown here is derived from an EMBL/GenBank/DDBJ whole genome shotgun (WGS) entry which is preliminary data.</text>
</comment>
<dbReference type="InterPro" id="IPR022477">
    <property type="entry name" value="Spore_YqfC"/>
</dbReference>
<keyword evidence="2" id="KW-1185">Reference proteome</keyword>
<reference evidence="1 2" key="1">
    <citation type="submission" date="2016-09" db="EMBL/GenBank/DDBJ databases">
        <title>Draft genome sequence for the type strain of Desulfuribacillus alkaliarsenatis AHT28, an obligately anaerobic, sulfidogenic bacterium isolated from Russian soda lake sediments.</title>
        <authorList>
            <person name="Abin C.A."/>
            <person name="Hollibaugh J.T."/>
        </authorList>
    </citation>
    <scope>NUCLEOTIDE SEQUENCE [LARGE SCALE GENOMIC DNA]</scope>
    <source>
        <strain evidence="1 2">AHT28</strain>
    </source>
</reference>
<dbReference type="Proteomes" id="UP000094296">
    <property type="component" value="Unassembled WGS sequence"/>
</dbReference>
<protein>
    <submittedName>
        <fullName evidence="1">Sporulation protein YqfC</fullName>
    </submittedName>
</protein>
<dbReference type="AlphaFoldDB" id="A0A1E5G058"/>
<gene>
    <name evidence="1" type="ORF">BHF68_08655</name>
</gene>
<sequence length="106" mass="12758">MKNKRKNRKNRTIDTWQNRFKNKVAKALDLPKDLMFDLPRTTLIGDMQLYVENHLGLLEFSHNKIRLHTKTGELYIYGEELVIRGVMYREILIEGNIDQIKWKRQD</sequence>
<dbReference type="InterPro" id="IPR038705">
    <property type="entry name" value="YabP_sf"/>
</dbReference>
<dbReference type="Gene3D" id="2.60.40.2000">
    <property type="match status" value="1"/>
</dbReference>
<evidence type="ECO:0000313" key="1">
    <source>
        <dbReference type="EMBL" id="OEF96225.1"/>
    </source>
</evidence>
<organism evidence="1 2">
    <name type="scientific">Desulfuribacillus alkaliarsenatis</name>
    <dbReference type="NCBI Taxonomy" id="766136"/>
    <lineage>
        <taxon>Bacteria</taxon>
        <taxon>Bacillati</taxon>
        <taxon>Bacillota</taxon>
        <taxon>Desulfuribacillia</taxon>
        <taxon>Desulfuribacillales</taxon>
        <taxon>Desulfuribacillaceae</taxon>
        <taxon>Desulfuribacillus</taxon>
    </lineage>
</organism>
<dbReference type="NCBIfam" id="TIGR02856">
    <property type="entry name" value="spore_yqfC"/>
    <property type="match status" value="1"/>
</dbReference>
<dbReference type="Pfam" id="PF07873">
    <property type="entry name" value="YabP"/>
    <property type="match status" value="1"/>
</dbReference>
<dbReference type="InterPro" id="IPR022476">
    <property type="entry name" value="Spore_YabP/YqfC"/>
</dbReference>
<dbReference type="RefSeq" id="WP_069643731.1">
    <property type="nucleotide sequence ID" value="NZ_MIJE01000032.1"/>
</dbReference>
<dbReference type="EMBL" id="MIJE01000032">
    <property type="protein sequence ID" value="OEF96225.1"/>
    <property type="molecule type" value="Genomic_DNA"/>
</dbReference>
<accession>A0A1E5G058</accession>
<dbReference type="STRING" id="766136.BHF68_08655"/>
<proteinExistence type="predicted"/>
<name>A0A1E5G058_9FIRM</name>
<dbReference type="OrthoDB" id="2989236at2"/>